<feature type="region of interest" description="Disordered" evidence="1">
    <location>
        <begin position="1"/>
        <end position="23"/>
    </location>
</feature>
<reference evidence="2" key="1">
    <citation type="submission" date="2020-12" db="EMBL/GenBank/DDBJ databases">
        <title>Burkholderia cepacia complex in Mexico.</title>
        <authorList>
            <person name="Estrada P."/>
        </authorList>
    </citation>
    <scope>NUCLEOTIDE SEQUENCE</scope>
    <source>
        <strain evidence="2">871</strain>
    </source>
</reference>
<gene>
    <name evidence="2" type="ORF">JAO13_39835</name>
</gene>
<dbReference type="RefSeq" id="WP_176132001.1">
    <property type="nucleotide sequence ID" value="NZ_CADDZZ010000062.1"/>
</dbReference>
<accession>A0A8I1DPP2</accession>
<dbReference type="Proteomes" id="UP000645612">
    <property type="component" value="Unassembled WGS sequence"/>
</dbReference>
<protein>
    <submittedName>
        <fullName evidence="2">Uncharacterized protein</fullName>
    </submittedName>
</protein>
<proteinExistence type="predicted"/>
<dbReference type="AlphaFoldDB" id="A0A8I1DPP2"/>
<dbReference type="EMBL" id="JAEDXG010000082">
    <property type="protein sequence ID" value="MBH9702594.1"/>
    <property type="molecule type" value="Genomic_DNA"/>
</dbReference>
<name>A0A8I1DPP2_BURCE</name>
<organism evidence="2 3">
    <name type="scientific">Burkholderia cepacia</name>
    <name type="common">Pseudomonas cepacia</name>
    <dbReference type="NCBI Taxonomy" id="292"/>
    <lineage>
        <taxon>Bacteria</taxon>
        <taxon>Pseudomonadati</taxon>
        <taxon>Pseudomonadota</taxon>
        <taxon>Betaproteobacteria</taxon>
        <taxon>Burkholderiales</taxon>
        <taxon>Burkholderiaceae</taxon>
        <taxon>Burkholderia</taxon>
        <taxon>Burkholderia cepacia complex</taxon>
    </lineage>
</organism>
<comment type="caution">
    <text evidence="2">The sequence shown here is derived from an EMBL/GenBank/DDBJ whole genome shotgun (WGS) entry which is preliminary data.</text>
</comment>
<evidence type="ECO:0000313" key="3">
    <source>
        <dbReference type="Proteomes" id="UP000645612"/>
    </source>
</evidence>
<evidence type="ECO:0000313" key="2">
    <source>
        <dbReference type="EMBL" id="MBH9702594.1"/>
    </source>
</evidence>
<sequence>MSDKHGGSAFPVPQFSHGGNKATSHDAGMTLRDYFAAHMMAGDAANSADDASFTTEATVDGLKKRAKLYYRMADAMLAVRDE</sequence>
<evidence type="ECO:0000256" key="1">
    <source>
        <dbReference type="SAM" id="MobiDB-lite"/>
    </source>
</evidence>